<dbReference type="Pfam" id="PF00753">
    <property type="entry name" value="Lactamase_B"/>
    <property type="match status" value="1"/>
</dbReference>
<sequence length="434" mass="48033">MATRYINAKTARLYKSTIGSSYEQILIYGEEVKTTGSPINGRIAAVYRSKYQGFVSVHQITEKSALEIYYIDVGQGDAALVVTPNKKKILIDGGFNNQAKGFLQWKYQLADLTAPKLEIDLLVLSHADQDHLKGLIDILQHDRIVIKKIIHNGIGMFEGTDEKSGDLSTDKKHLISYHSTIGDLQGLQLRGTFDKWIALVKQLNIPYAAVSSETGIFDIGDPKISLEIIGPIVERSSIGKKQLKWFGNHAHTINGHSVVFSITYDKVRMLFSGDVNIEGSAYLLAHPEAAEKLKAHVLKTPHHGSHEFHPPFLAAVRPQISVVSSGDSPDHGHPRANFIGAIGLASRSKEPLVFSTEIASTFTDANEVDLKSIVPNHVLNNADIRGARLFKKRLNGMINVRTDGKNLYAMRRVTAGYWWESYGPIIAEDYPSVL</sequence>
<dbReference type="PANTHER" id="PTHR30619">
    <property type="entry name" value="DNA INTERNALIZATION/COMPETENCE PROTEIN COMEC/REC2"/>
    <property type="match status" value="1"/>
</dbReference>
<name>A0A1W1YH67_9FLAO</name>
<organism evidence="2 3">
    <name type="scientific">Cellulophaga tyrosinoxydans</name>
    <dbReference type="NCBI Taxonomy" id="504486"/>
    <lineage>
        <taxon>Bacteria</taxon>
        <taxon>Pseudomonadati</taxon>
        <taxon>Bacteroidota</taxon>
        <taxon>Flavobacteriia</taxon>
        <taxon>Flavobacteriales</taxon>
        <taxon>Flavobacteriaceae</taxon>
        <taxon>Cellulophaga</taxon>
    </lineage>
</organism>
<proteinExistence type="predicted"/>
<keyword evidence="3" id="KW-1185">Reference proteome</keyword>
<dbReference type="InterPro" id="IPR052159">
    <property type="entry name" value="Competence_DNA_uptake"/>
</dbReference>
<protein>
    <submittedName>
        <fullName evidence="2">Metal-dependent hydrolase, beta-lactamase superfamily II</fullName>
    </submittedName>
</protein>
<dbReference type="InterPro" id="IPR001279">
    <property type="entry name" value="Metallo-B-lactamas"/>
</dbReference>
<dbReference type="GO" id="GO:0016787">
    <property type="term" value="F:hydrolase activity"/>
    <property type="evidence" value="ECO:0007669"/>
    <property type="project" value="UniProtKB-KW"/>
</dbReference>
<keyword evidence="2" id="KW-0378">Hydrolase</keyword>
<dbReference type="RefSeq" id="WP_084059799.1">
    <property type="nucleotide sequence ID" value="NZ_FWXO01000001.1"/>
</dbReference>
<feature type="domain" description="Metallo-beta-lactamase" evidence="1">
    <location>
        <begin position="72"/>
        <end position="307"/>
    </location>
</feature>
<dbReference type="STRING" id="504486.SAMN05660703_0489"/>
<dbReference type="AlphaFoldDB" id="A0A1W1YH67"/>
<dbReference type="InterPro" id="IPR036866">
    <property type="entry name" value="RibonucZ/Hydroxyglut_hydro"/>
</dbReference>
<accession>A0A1W1YH67</accession>
<reference evidence="2 3" key="1">
    <citation type="submission" date="2017-04" db="EMBL/GenBank/DDBJ databases">
        <authorList>
            <person name="Afonso C.L."/>
            <person name="Miller P.J."/>
            <person name="Scott M.A."/>
            <person name="Spackman E."/>
            <person name="Goraichik I."/>
            <person name="Dimitrov K.M."/>
            <person name="Suarez D.L."/>
            <person name="Swayne D.E."/>
        </authorList>
    </citation>
    <scope>NUCLEOTIDE SEQUENCE [LARGE SCALE GENOMIC DNA]</scope>
    <source>
        <strain evidence="2 3">DSM 21164</strain>
    </source>
</reference>
<dbReference type="EMBL" id="FWXO01000001">
    <property type="protein sequence ID" value="SMC35570.1"/>
    <property type="molecule type" value="Genomic_DNA"/>
</dbReference>
<dbReference type="SUPFAM" id="SSF56281">
    <property type="entry name" value="Metallo-hydrolase/oxidoreductase"/>
    <property type="match status" value="1"/>
</dbReference>
<dbReference type="PANTHER" id="PTHR30619:SF1">
    <property type="entry name" value="RECOMBINATION PROTEIN 2"/>
    <property type="match status" value="1"/>
</dbReference>
<evidence type="ECO:0000313" key="2">
    <source>
        <dbReference type="EMBL" id="SMC35570.1"/>
    </source>
</evidence>
<gene>
    <name evidence="2" type="ORF">SAMN05660703_0489</name>
</gene>
<evidence type="ECO:0000313" key="3">
    <source>
        <dbReference type="Proteomes" id="UP000192360"/>
    </source>
</evidence>
<dbReference type="OrthoDB" id="9761531at2"/>
<evidence type="ECO:0000259" key="1">
    <source>
        <dbReference type="Pfam" id="PF00753"/>
    </source>
</evidence>
<dbReference type="Gene3D" id="3.60.15.10">
    <property type="entry name" value="Ribonuclease Z/Hydroxyacylglutathione hydrolase-like"/>
    <property type="match status" value="1"/>
</dbReference>
<dbReference type="Proteomes" id="UP000192360">
    <property type="component" value="Unassembled WGS sequence"/>
</dbReference>